<reference evidence="1 2" key="1">
    <citation type="submission" date="2023-02" db="EMBL/GenBank/DDBJ databases">
        <title>LHISI_Scaffold_Assembly.</title>
        <authorList>
            <person name="Stuart O.P."/>
            <person name="Cleave R."/>
            <person name="Magrath M.J.L."/>
            <person name="Mikheyev A.S."/>
        </authorList>
    </citation>
    <scope>NUCLEOTIDE SEQUENCE [LARGE SCALE GENOMIC DNA]</scope>
    <source>
        <strain evidence="1">Daus_M_001</strain>
        <tissue evidence="1">Leg muscle</tissue>
    </source>
</reference>
<proteinExistence type="predicted"/>
<dbReference type="Proteomes" id="UP001159363">
    <property type="component" value="Chromosome 3"/>
</dbReference>
<dbReference type="EMBL" id="JARBHB010000003">
    <property type="protein sequence ID" value="KAJ8890001.1"/>
    <property type="molecule type" value="Genomic_DNA"/>
</dbReference>
<accession>A0ABQ9I0U3</accession>
<protein>
    <submittedName>
        <fullName evidence="1">Uncharacterized protein</fullName>
    </submittedName>
</protein>
<keyword evidence="2" id="KW-1185">Reference proteome</keyword>
<name>A0ABQ9I0U3_9NEOP</name>
<organism evidence="1 2">
    <name type="scientific">Dryococelus australis</name>
    <dbReference type="NCBI Taxonomy" id="614101"/>
    <lineage>
        <taxon>Eukaryota</taxon>
        <taxon>Metazoa</taxon>
        <taxon>Ecdysozoa</taxon>
        <taxon>Arthropoda</taxon>
        <taxon>Hexapoda</taxon>
        <taxon>Insecta</taxon>
        <taxon>Pterygota</taxon>
        <taxon>Neoptera</taxon>
        <taxon>Polyneoptera</taxon>
        <taxon>Phasmatodea</taxon>
        <taxon>Verophasmatodea</taxon>
        <taxon>Anareolatae</taxon>
        <taxon>Phasmatidae</taxon>
        <taxon>Eurycanthinae</taxon>
        <taxon>Dryococelus</taxon>
    </lineage>
</organism>
<evidence type="ECO:0000313" key="2">
    <source>
        <dbReference type="Proteomes" id="UP001159363"/>
    </source>
</evidence>
<sequence>MAHDKPRRAVHFSVYGAPVALQPCLIRVLCVLPACHIGSGASGCWSAAWSYFANAGYGRHCHALQARNRRYEQGSQRECSVLVLLRAPMGLQPQQAAMQFWRQASDRINVSPALGHWRRSMSFEQARSGKTSCFFFSFFAKPPAWIRTMGHNGEWKSGWPKRETNLGPPECECIALQHLTQGHICEVLREFPIKQHSNPTHDTTRDLNMKVARDSPHSENYVAARPRSRSEGAIRATITRTPSASSLLHARRAAFPSADLTFRHFELRLWVDLVPGLATLLRDWQADTRDQSSVAGRPKIRRSKLFGEAGTVSTFVRGDFGKPRITENRMARPGFEPRSSHVTVCHCTSPLVCPYKSAAETTTSRTADRRRSNWTAPREVGVCNKRLRLQLSYLPGLRLAAMAYLMHLAMSPLSLPHFSASNTGVVVTERFDCSPPTEVNRVEFSAGSLPDFRKWESWRTMPLVGGFSRGSLVSPAFAFWRCSIVTSFHPRRLSRSLYFPVRIDDLALERYIPGGKIIRYGRAYSEQVISMADFDAGFRDRIQDASVIVVGAAAGLVHLSLSHPPPKKKFPTHSRQFQRHETDQVRRLARNLPGKIGQVVVPVQACKAINVMMGTIVAYITVSMTDLAQALTLAGTMQYDHKALHDHDVPSRVERFPQLLILKTSHRFVRLIHRGRGSRRENLSLASFPHPFPSSSYSISSRIVIRRFIFHLVEKCFCHPFRGRPAKSLPTCSYVRLKIISPMFEHEERLLHSTHADFIKFSLFNTLHFAISQRGRELHHVALHCGMLPQLRITRTTTTYHKTT</sequence>
<gene>
    <name evidence="1" type="ORF">PR048_009506</name>
</gene>
<comment type="caution">
    <text evidence="1">The sequence shown here is derived from an EMBL/GenBank/DDBJ whole genome shotgun (WGS) entry which is preliminary data.</text>
</comment>
<evidence type="ECO:0000313" key="1">
    <source>
        <dbReference type="EMBL" id="KAJ8890001.1"/>
    </source>
</evidence>